<feature type="non-terminal residue" evidence="2">
    <location>
        <position position="134"/>
    </location>
</feature>
<reference evidence="2" key="1">
    <citation type="submission" date="2023-10" db="EMBL/GenBank/DDBJ databases">
        <title>Genome assembly of Pristionchus species.</title>
        <authorList>
            <person name="Yoshida K."/>
            <person name="Sommer R.J."/>
        </authorList>
    </citation>
    <scope>NUCLEOTIDE SEQUENCE</scope>
    <source>
        <strain evidence="2">RS5133</strain>
    </source>
</reference>
<proteinExistence type="predicted"/>
<dbReference type="AlphaFoldDB" id="A0AAV5X073"/>
<protein>
    <submittedName>
        <fullName evidence="2">Uncharacterized protein</fullName>
    </submittedName>
</protein>
<keyword evidence="1" id="KW-1133">Transmembrane helix</keyword>
<keyword evidence="1" id="KW-0812">Transmembrane</keyword>
<gene>
    <name evidence="2" type="ORF">PFISCL1PPCAC_27725</name>
</gene>
<sequence length="134" mass="14899">ITVVLAALSALLFCDWNNPVSRFLIACYTIACSIDYCVDDTNKLNHAAAAKVSFLYLTAFSLTVENMDIYANLFTKALLVLIISVLSIYIVIYFLHTYVTDYVVMTCLCIVSFCVVGLPTCLVVWKHAAMAYLT</sequence>
<accession>A0AAV5X073</accession>
<evidence type="ECO:0000256" key="1">
    <source>
        <dbReference type="SAM" id="Phobius"/>
    </source>
</evidence>
<feature type="transmembrane region" description="Helical" evidence="1">
    <location>
        <begin position="77"/>
        <end position="96"/>
    </location>
</feature>
<evidence type="ECO:0000313" key="2">
    <source>
        <dbReference type="EMBL" id="GMT36428.1"/>
    </source>
</evidence>
<name>A0AAV5X073_9BILA</name>
<keyword evidence="3" id="KW-1185">Reference proteome</keyword>
<organism evidence="2 3">
    <name type="scientific">Pristionchus fissidentatus</name>
    <dbReference type="NCBI Taxonomy" id="1538716"/>
    <lineage>
        <taxon>Eukaryota</taxon>
        <taxon>Metazoa</taxon>
        <taxon>Ecdysozoa</taxon>
        <taxon>Nematoda</taxon>
        <taxon>Chromadorea</taxon>
        <taxon>Rhabditida</taxon>
        <taxon>Rhabditina</taxon>
        <taxon>Diplogasteromorpha</taxon>
        <taxon>Diplogasteroidea</taxon>
        <taxon>Neodiplogasteridae</taxon>
        <taxon>Pristionchus</taxon>
    </lineage>
</organism>
<dbReference type="EMBL" id="BTSY01000007">
    <property type="protein sequence ID" value="GMT36428.1"/>
    <property type="molecule type" value="Genomic_DNA"/>
</dbReference>
<keyword evidence="1" id="KW-0472">Membrane</keyword>
<feature type="non-terminal residue" evidence="2">
    <location>
        <position position="1"/>
    </location>
</feature>
<dbReference type="Proteomes" id="UP001432322">
    <property type="component" value="Unassembled WGS sequence"/>
</dbReference>
<comment type="caution">
    <text evidence="2">The sequence shown here is derived from an EMBL/GenBank/DDBJ whole genome shotgun (WGS) entry which is preliminary data.</text>
</comment>
<feature type="transmembrane region" description="Helical" evidence="1">
    <location>
        <begin position="102"/>
        <end position="125"/>
    </location>
</feature>
<evidence type="ECO:0000313" key="3">
    <source>
        <dbReference type="Proteomes" id="UP001432322"/>
    </source>
</evidence>